<accession>A0A183JA51</accession>
<evidence type="ECO:0000313" key="2">
    <source>
        <dbReference type="Proteomes" id="UP000270296"/>
    </source>
</evidence>
<gene>
    <name evidence="1" type="ORF">SBAD_LOCUS12749</name>
</gene>
<reference evidence="1 2" key="2">
    <citation type="submission" date="2018-11" db="EMBL/GenBank/DDBJ databases">
        <authorList>
            <consortium name="Pathogen Informatics"/>
        </authorList>
    </citation>
    <scope>NUCLEOTIDE SEQUENCE [LARGE SCALE GENOMIC DNA]</scope>
</reference>
<dbReference type="WBParaSite" id="SBAD_0001316001-mRNA-1">
    <property type="protein sequence ID" value="SBAD_0001316001-mRNA-1"/>
    <property type="gene ID" value="SBAD_0001316001"/>
</dbReference>
<dbReference type="EMBL" id="UZAM01018687">
    <property type="protein sequence ID" value="VDP51546.1"/>
    <property type="molecule type" value="Genomic_DNA"/>
</dbReference>
<keyword evidence="2" id="KW-1185">Reference proteome</keyword>
<sequence>MKRVVFDYLSSTWRCPFATCIRAYGVTKHDWEAGEMPVYVYGKGKGRNRVYAWGLAASGALGVREFLQPKTHSRILKHTFKPCLVPFSEKHKVSYRPS</sequence>
<evidence type="ECO:0000313" key="1">
    <source>
        <dbReference type="EMBL" id="VDP51546.1"/>
    </source>
</evidence>
<organism evidence="3">
    <name type="scientific">Soboliphyme baturini</name>
    <dbReference type="NCBI Taxonomy" id="241478"/>
    <lineage>
        <taxon>Eukaryota</taxon>
        <taxon>Metazoa</taxon>
        <taxon>Ecdysozoa</taxon>
        <taxon>Nematoda</taxon>
        <taxon>Enoplea</taxon>
        <taxon>Dorylaimia</taxon>
        <taxon>Dioctophymatida</taxon>
        <taxon>Dioctophymatoidea</taxon>
        <taxon>Soboliphymatidae</taxon>
        <taxon>Soboliphyme</taxon>
    </lineage>
</organism>
<reference evidence="3" key="1">
    <citation type="submission" date="2016-06" db="UniProtKB">
        <authorList>
            <consortium name="WormBaseParasite"/>
        </authorList>
    </citation>
    <scope>IDENTIFICATION</scope>
</reference>
<evidence type="ECO:0000313" key="3">
    <source>
        <dbReference type="WBParaSite" id="SBAD_0001316001-mRNA-1"/>
    </source>
</evidence>
<protein>
    <submittedName>
        <fullName evidence="3">GST N-terminal domain-containing protein</fullName>
    </submittedName>
</protein>
<name>A0A183JA51_9BILA</name>
<proteinExistence type="predicted"/>
<dbReference type="AlphaFoldDB" id="A0A183JA51"/>
<dbReference type="Proteomes" id="UP000270296">
    <property type="component" value="Unassembled WGS sequence"/>
</dbReference>